<evidence type="ECO:0000313" key="2">
    <source>
        <dbReference type="EMBL" id="KIJ94972.1"/>
    </source>
</evidence>
<name>A0A0C9XFT0_9AGAR</name>
<sequence>MPMSARRRRRNTPTPSSSPISTVAAIAASIRALPCTGAGEEVEGFHGGREMTLRCACGMLECDWASGLLEVVVEVEAGEVEVGGEVAENEVVDKAAENEVVLDAVEIGEGHGEVLAARELEKKAGLVLQQWQTQIGLRLKAFGGAPAIPAPIHTTPEELMTVVGSIPALDSELIVIVVHLLTISSIKRGMSLQSFA</sequence>
<organism evidence="2 3">
    <name type="scientific">Laccaria amethystina LaAM-08-1</name>
    <dbReference type="NCBI Taxonomy" id="1095629"/>
    <lineage>
        <taxon>Eukaryota</taxon>
        <taxon>Fungi</taxon>
        <taxon>Dikarya</taxon>
        <taxon>Basidiomycota</taxon>
        <taxon>Agaricomycotina</taxon>
        <taxon>Agaricomycetes</taxon>
        <taxon>Agaricomycetidae</taxon>
        <taxon>Agaricales</taxon>
        <taxon>Agaricineae</taxon>
        <taxon>Hydnangiaceae</taxon>
        <taxon>Laccaria</taxon>
    </lineage>
</organism>
<evidence type="ECO:0000313" key="3">
    <source>
        <dbReference type="Proteomes" id="UP000054477"/>
    </source>
</evidence>
<dbReference type="EMBL" id="KN838772">
    <property type="protein sequence ID" value="KIJ94972.1"/>
    <property type="molecule type" value="Genomic_DNA"/>
</dbReference>
<reference evidence="2 3" key="1">
    <citation type="submission" date="2014-04" db="EMBL/GenBank/DDBJ databases">
        <authorList>
            <consortium name="DOE Joint Genome Institute"/>
            <person name="Kuo A."/>
            <person name="Kohler A."/>
            <person name="Nagy L.G."/>
            <person name="Floudas D."/>
            <person name="Copeland A."/>
            <person name="Barry K.W."/>
            <person name="Cichocki N."/>
            <person name="Veneault-Fourrey C."/>
            <person name="LaButti K."/>
            <person name="Lindquist E.A."/>
            <person name="Lipzen A."/>
            <person name="Lundell T."/>
            <person name="Morin E."/>
            <person name="Murat C."/>
            <person name="Sun H."/>
            <person name="Tunlid A."/>
            <person name="Henrissat B."/>
            <person name="Grigoriev I.V."/>
            <person name="Hibbett D.S."/>
            <person name="Martin F."/>
            <person name="Nordberg H.P."/>
            <person name="Cantor M.N."/>
            <person name="Hua S.X."/>
        </authorList>
    </citation>
    <scope>NUCLEOTIDE SEQUENCE [LARGE SCALE GENOMIC DNA]</scope>
    <source>
        <strain evidence="2 3">LaAM-08-1</strain>
    </source>
</reference>
<keyword evidence="3" id="KW-1185">Reference proteome</keyword>
<dbReference type="HOGENOM" id="CLU_1390441_0_0_1"/>
<dbReference type="AlphaFoldDB" id="A0A0C9XFT0"/>
<evidence type="ECO:0000256" key="1">
    <source>
        <dbReference type="SAM" id="MobiDB-lite"/>
    </source>
</evidence>
<feature type="region of interest" description="Disordered" evidence="1">
    <location>
        <begin position="1"/>
        <end position="20"/>
    </location>
</feature>
<feature type="compositionally biased region" description="Basic residues" evidence="1">
    <location>
        <begin position="1"/>
        <end position="11"/>
    </location>
</feature>
<accession>A0A0C9XFT0</accession>
<proteinExistence type="predicted"/>
<gene>
    <name evidence="2" type="ORF">K443DRAFT_11713</name>
</gene>
<protein>
    <submittedName>
        <fullName evidence="2">Uncharacterized protein</fullName>
    </submittedName>
</protein>
<reference evidence="3" key="2">
    <citation type="submission" date="2015-01" db="EMBL/GenBank/DDBJ databases">
        <title>Evolutionary Origins and Diversification of the Mycorrhizal Mutualists.</title>
        <authorList>
            <consortium name="DOE Joint Genome Institute"/>
            <consortium name="Mycorrhizal Genomics Consortium"/>
            <person name="Kohler A."/>
            <person name="Kuo A."/>
            <person name="Nagy L.G."/>
            <person name="Floudas D."/>
            <person name="Copeland A."/>
            <person name="Barry K.W."/>
            <person name="Cichocki N."/>
            <person name="Veneault-Fourrey C."/>
            <person name="LaButti K."/>
            <person name="Lindquist E.A."/>
            <person name="Lipzen A."/>
            <person name="Lundell T."/>
            <person name="Morin E."/>
            <person name="Murat C."/>
            <person name="Riley R."/>
            <person name="Ohm R."/>
            <person name="Sun H."/>
            <person name="Tunlid A."/>
            <person name="Henrissat B."/>
            <person name="Grigoriev I.V."/>
            <person name="Hibbett D.S."/>
            <person name="Martin F."/>
        </authorList>
    </citation>
    <scope>NUCLEOTIDE SEQUENCE [LARGE SCALE GENOMIC DNA]</scope>
    <source>
        <strain evidence="3">LaAM-08-1</strain>
    </source>
</reference>
<dbReference type="Proteomes" id="UP000054477">
    <property type="component" value="Unassembled WGS sequence"/>
</dbReference>